<reference evidence="2 3" key="1">
    <citation type="journal article" date="2018" name="Front. Plant Sci.">
        <title>Red Clover (Trifolium pratense) and Zigzag Clover (T. medium) - A Picture of Genomic Similarities and Differences.</title>
        <authorList>
            <person name="Dluhosova J."/>
            <person name="Istvanek J."/>
            <person name="Nedelnik J."/>
            <person name="Repkova J."/>
        </authorList>
    </citation>
    <scope>NUCLEOTIDE SEQUENCE [LARGE SCALE GENOMIC DNA]</scope>
    <source>
        <strain evidence="3">cv. 10/8</strain>
        <tissue evidence="2">Leaf</tissue>
    </source>
</reference>
<dbReference type="Proteomes" id="UP000265520">
    <property type="component" value="Unassembled WGS sequence"/>
</dbReference>
<feature type="region of interest" description="Disordered" evidence="1">
    <location>
        <begin position="1"/>
        <end position="57"/>
    </location>
</feature>
<evidence type="ECO:0000313" key="2">
    <source>
        <dbReference type="EMBL" id="MCI87556.1"/>
    </source>
</evidence>
<organism evidence="2 3">
    <name type="scientific">Trifolium medium</name>
    <dbReference type="NCBI Taxonomy" id="97028"/>
    <lineage>
        <taxon>Eukaryota</taxon>
        <taxon>Viridiplantae</taxon>
        <taxon>Streptophyta</taxon>
        <taxon>Embryophyta</taxon>
        <taxon>Tracheophyta</taxon>
        <taxon>Spermatophyta</taxon>
        <taxon>Magnoliopsida</taxon>
        <taxon>eudicotyledons</taxon>
        <taxon>Gunneridae</taxon>
        <taxon>Pentapetalae</taxon>
        <taxon>rosids</taxon>
        <taxon>fabids</taxon>
        <taxon>Fabales</taxon>
        <taxon>Fabaceae</taxon>
        <taxon>Papilionoideae</taxon>
        <taxon>50 kb inversion clade</taxon>
        <taxon>NPAAA clade</taxon>
        <taxon>Hologalegina</taxon>
        <taxon>IRL clade</taxon>
        <taxon>Trifolieae</taxon>
        <taxon>Trifolium</taxon>
    </lineage>
</organism>
<protein>
    <submittedName>
        <fullName evidence="2">Magnesium transporter MRS2-1-like</fullName>
    </submittedName>
</protein>
<sequence length="57" mass="6209">MLGYRPVDGVSISAPVTPVSSPPDFRRLDKSLSIATSGHESMRSSESNTENIEELEM</sequence>
<name>A0A392VGN2_9FABA</name>
<dbReference type="EMBL" id="LXQA011169227">
    <property type="protein sequence ID" value="MCI87556.1"/>
    <property type="molecule type" value="Genomic_DNA"/>
</dbReference>
<keyword evidence="3" id="KW-1185">Reference proteome</keyword>
<accession>A0A392VGN2</accession>
<proteinExistence type="predicted"/>
<evidence type="ECO:0000313" key="3">
    <source>
        <dbReference type="Proteomes" id="UP000265520"/>
    </source>
</evidence>
<feature type="non-terminal residue" evidence="2">
    <location>
        <position position="57"/>
    </location>
</feature>
<dbReference type="AlphaFoldDB" id="A0A392VGN2"/>
<feature type="compositionally biased region" description="Polar residues" evidence="1">
    <location>
        <begin position="33"/>
        <end position="50"/>
    </location>
</feature>
<comment type="caution">
    <text evidence="2">The sequence shown here is derived from an EMBL/GenBank/DDBJ whole genome shotgun (WGS) entry which is preliminary data.</text>
</comment>
<evidence type="ECO:0000256" key="1">
    <source>
        <dbReference type="SAM" id="MobiDB-lite"/>
    </source>
</evidence>